<evidence type="ECO:0000313" key="2">
    <source>
        <dbReference type="Proteomes" id="UP000663722"/>
    </source>
</evidence>
<dbReference type="AlphaFoldDB" id="A0A975GN79"/>
<evidence type="ECO:0000313" key="1">
    <source>
        <dbReference type="EMBL" id="QTA87686.1"/>
    </source>
</evidence>
<sequence length="51" mass="6010">MCHVFSKSHHKYYYALIWIFPSKFFVKNCQKPQISPSGRKIGRDCSGYVLL</sequence>
<dbReference type="KEGG" id="dmm:dnm_037200"/>
<protein>
    <submittedName>
        <fullName evidence="1">Uncharacterized protein</fullName>
    </submittedName>
</protein>
<organism evidence="1 2">
    <name type="scientific">Desulfonema magnum</name>
    <dbReference type="NCBI Taxonomy" id="45655"/>
    <lineage>
        <taxon>Bacteria</taxon>
        <taxon>Pseudomonadati</taxon>
        <taxon>Thermodesulfobacteriota</taxon>
        <taxon>Desulfobacteria</taxon>
        <taxon>Desulfobacterales</taxon>
        <taxon>Desulfococcaceae</taxon>
        <taxon>Desulfonema</taxon>
    </lineage>
</organism>
<proteinExistence type="predicted"/>
<keyword evidence="2" id="KW-1185">Reference proteome</keyword>
<dbReference type="EMBL" id="CP061800">
    <property type="protein sequence ID" value="QTA87686.1"/>
    <property type="molecule type" value="Genomic_DNA"/>
</dbReference>
<dbReference type="Proteomes" id="UP000663722">
    <property type="component" value="Chromosome"/>
</dbReference>
<name>A0A975GN79_9BACT</name>
<reference evidence="1" key="1">
    <citation type="journal article" date="2021" name="Microb. Physiol.">
        <title>Proteogenomic Insights into the Physiology of Marine, Sulfate-Reducing, Filamentous Desulfonema limicola and Desulfonema magnum.</title>
        <authorList>
            <person name="Schnaars V."/>
            <person name="Wohlbrand L."/>
            <person name="Scheve S."/>
            <person name="Hinrichs C."/>
            <person name="Reinhardt R."/>
            <person name="Rabus R."/>
        </authorList>
    </citation>
    <scope>NUCLEOTIDE SEQUENCE</scope>
    <source>
        <strain evidence="1">4be13</strain>
    </source>
</reference>
<accession>A0A975GN79</accession>
<gene>
    <name evidence="1" type="ORF">dnm_037200</name>
</gene>